<feature type="region of interest" description="Disordered" evidence="1">
    <location>
        <begin position="295"/>
        <end position="314"/>
    </location>
</feature>
<evidence type="ECO:0000313" key="3">
    <source>
        <dbReference type="Proteomes" id="UP001500190"/>
    </source>
</evidence>
<accession>A0ABP4PQX5</accession>
<feature type="region of interest" description="Disordered" evidence="1">
    <location>
        <begin position="321"/>
        <end position="360"/>
    </location>
</feature>
<protein>
    <submittedName>
        <fullName evidence="2">Uncharacterized protein</fullName>
    </submittedName>
</protein>
<dbReference type="Proteomes" id="UP001500190">
    <property type="component" value="Unassembled WGS sequence"/>
</dbReference>
<reference evidence="3" key="1">
    <citation type="journal article" date="2019" name="Int. J. Syst. Evol. Microbiol.">
        <title>The Global Catalogue of Microorganisms (GCM) 10K type strain sequencing project: providing services to taxonomists for standard genome sequencing and annotation.</title>
        <authorList>
            <consortium name="The Broad Institute Genomics Platform"/>
            <consortium name="The Broad Institute Genome Sequencing Center for Infectious Disease"/>
            <person name="Wu L."/>
            <person name="Ma J."/>
        </authorList>
    </citation>
    <scope>NUCLEOTIDE SEQUENCE [LARGE SCALE GENOMIC DNA]</scope>
    <source>
        <strain evidence="3">JCM 14304</strain>
    </source>
</reference>
<proteinExistence type="predicted"/>
<evidence type="ECO:0000256" key="1">
    <source>
        <dbReference type="SAM" id="MobiDB-lite"/>
    </source>
</evidence>
<gene>
    <name evidence="2" type="ORF">GCM10009742_35560</name>
</gene>
<dbReference type="EMBL" id="BAAAND010000006">
    <property type="protein sequence ID" value="GAA1586521.1"/>
    <property type="molecule type" value="Genomic_DNA"/>
</dbReference>
<keyword evidence="3" id="KW-1185">Reference proteome</keyword>
<evidence type="ECO:0000313" key="2">
    <source>
        <dbReference type="EMBL" id="GAA1586521.1"/>
    </source>
</evidence>
<comment type="caution">
    <text evidence="2">The sequence shown here is derived from an EMBL/GenBank/DDBJ whole genome shotgun (WGS) entry which is preliminary data.</text>
</comment>
<sequence>MTDVEISPETWEYRLVAAVVIAVDQRFGGTAAAPRTCWTGAVLEESNPDYLGTAGDDGSMSVSVVNVLEPLRKARDLDRPLTGGEALAIRDAIGTLAHEAAHLVAESGDPTAPDAYPYDSAAEIDNEGRTEYWTHDNLDNIVRDVFPDVGLEHVVPDVLSQESIDAYPAFTSAVRDIDRALADRSGLPKEQVTQKLMLADDAQRWNVAADLVIDARLAQPGLMPEADRGEVRRQLVAPLRAALSGLEAVDADDSLNDGQKTQASIRAAQKAIVELDRAVDRVERKYRIDNAARVQQAREVGGRAEGGELSPELGRLRGLTGAQADASGAAKRGKEDAGDGARVRGQQVDHRPVRRTPGRG</sequence>
<dbReference type="RefSeq" id="WP_344192503.1">
    <property type="nucleotide sequence ID" value="NZ_BAAAND010000006.1"/>
</dbReference>
<name>A0ABP4PQX5_9ACTN</name>
<organism evidence="2 3">
    <name type="scientific">Kribbella karoonensis</name>
    <dbReference type="NCBI Taxonomy" id="324851"/>
    <lineage>
        <taxon>Bacteria</taxon>
        <taxon>Bacillati</taxon>
        <taxon>Actinomycetota</taxon>
        <taxon>Actinomycetes</taxon>
        <taxon>Propionibacteriales</taxon>
        <taxon>Kribbellaceae</taxon>
        <taxon>Kribbella</taxon>
    </lineage>
</organism>
<feature type="compositionally biased region" description="Basic and acidic residues" evidence="1">
    <location>
        <begin position="332"/>
        <end position="351"/>
    </location>
</feature>